<keyword evidence="6" id="KW-0732">Signal</keyword>
<proteinExistence type="predicted"/>
<dbReference type="Proteomes" id="UP000005824">
    <property type="component" value="Unassembled WGS sequence"/>
</dbReference>
<dbReference type="PANTHER" id="PTHR43498">
    <property type="entry name" value="FERREDOXIN:COB-COM HETERODISULFIDE REDUCTASE SUBUNIT A"/>
    <property type="match status" value="1"/>
</dbReference>
<keyword evidence="1" id="KW-0004">4Fe-4S</keyword>
<dbReference type="AlphaFoldDB" id="B4D621"/>
<dbReference type="SUPFAM" id="SSF51905">
    <property type="entry name" value="FAD/NAD(P)-binding domain"/>
    <property type="match status" value="1"/>
</dbReference>
<feature type="chain" id="PRO_5002802859" evidence="6">
    <location>
        <begin position="23"/>
        <end position="538"/>
    </location>
</feature>
<evidence type="ECO:0000256" key="3">
    <source>
        <dbReference type="ARBA" id="ARBA00023002"/>
    </source>
</evidence>
<keyword evidence="2" id="KW-0479">Metal-binding</keyword>
<evidence type="ECO:0000313" key="8">
    <source>
        <dbReference type="Proteomes" id="UP000005824"/>
    </source>
</evidence>
<evidence type="ECO:0000256" key="6">
    <source>
        <dbReference type="SAM" id="SignalP"/>
    </source>
</evidence>
<dbReference type="Pfam" id="PF12831">
    <property type="entry name" value="FAD_oxidored"/>
    <property type="match status" value="1"/>
</dbReference>
<keyword evidence="4" id="KW-0408">Iron</keyword>
<evidence type="ECO:0000313" key="7">
    <source>
        <dbReference type="EMBL" id="EDY18224.1"/>
    </source>
</evidence>
<keyword evidence="8" id="KW-1185">Reference proteome</keyword>
<dbReference type="InterPro" id="IPR039650">
    <property type="entry name" value="HdrA-like"/>
</dbReference>
<keyword evidence="3" id="KW-0560">Oxidoreductase</keyword>
<dbReference type="InterPro" id="IPR036188">
    <property type="entry name" value="FAD/NAD-bd_sf"/>
</dbReference>
<keyword evidence="7" id="KW-0456">Lyase</keyword>
<gene>
    <name evidence="7" type="ORF">CfE428DRAFT_4360</name>
</gene>
<dbReference type="GO" id="GO:0046872">
    <property type="term" value="F:metal ion binding"/>
    <property type="evidence" value="ECO:0007669"/>
    <property type="project" value="UniProtKB-KW"/>
</dbReference>
<evidence type="ECO:0000256" key="2">
    <source>
        <dbReference type="ARBA" id="ARBA00022723"/>
    </source>
</evidence>
<dbReference type="GO" id="GO:0016829">
    <property type="term" value="F:lyase activity"/>
    <property type="evidence" value="ECO:0007669"/>
    <property type="project" value="UniProtKB-KW"/>
</dbReference>
<name>B4D621_9BACT</name>
<dbReference type="GO" id="GO:0016491">
    <property type="term" value="F:oxidoreductase activity"/>
    <property type="evidence" value="ECO:0007669"/>
    <property type="project" value="UniProtKB-KW"/>
</dbReference>
<evidence type="ECO:0000256" key="5">
    <source>
        <dbReference type="ARBA" id="ARBA00023014"/>
    </source>
</evidence>
<reference evidence="7 8" key="1">
    <citation type="journal article" date="2011" name="J. Bacteriol.">
        <title>Genome sequence of Chthoniobacter flavus Ellin428, an aerobic heterotrophic soil bacterium.</title>
        <authorList>
            <person name="Kant R."/>
            <person name="van Passel M.W."/>
            <person name="Palva A."/>
            <person name="Lucas S."/>
            <person name="Lapidus A."/>
            <person name="Glavina Del Rio T."/>
            <person name="Dalin E."/>
            <person name="Tice H."/>
            <person name="Bruce D."/>
            <person name="Goodwin L."/>
            <person name="Pitluck S."/>
            <person name="Larimer F.W."/>
            <person name="Land M.L."/>
            <person name="Hauser L."/>
            <person name="Sangwan P."/>
            <person name="de Vos W.M."/>
            <person name="Janssen P.H."/>
            <person name="Smidt H."/>
        </authorList>
    </citation>
    <scope>NUCLEOTIDE SEQUENCE [LARGE SCALE GENOMIC DNA]</scope>
    <source>
        <strain evidence="7 8">Ellin428</strain>
    </source>
</reference>
<sequence length="538" mass="59046">MMRSFLLQWVCGLALIANGGLAAENFDVVVYGATPAGVCAATAAGRAGAKVALVEPLPVVGGMMSSGLSFSDSNQCDRRTLGGLFEEFHLRVEADYRKRGVTLPYEVAVKDNRPWTYEPHVAEQVFHDLLREAGVQIFTGQQLVSAVKEGPRIREIKTDHGEFAGREFVDASYEGDLLAAAKVSFVVGRESKQQYGETLAGQQYKKPRMAFSPRDAAGKLLPLMTAESAGPDEGDAHIMTYSWRITMTKVPGNSVPQVQPPNYDPARFELARRLLQSGKDPRMVAVDIYPIPGDKVDVNNGIGRQISMGLIGAADAWPNASPAERAKIWQRHKDYALEFLWFLGHDPAVPEAIRADISSYGFARDENATPDHWPPVIYIREARRMLGEFVMTQADIRKEITKPDSIGIGSFPVDSHDCQRVPTEDGGWVNEGTIFPVHMAGTKYGQPYQLPYRAILPKRAECDNLLVPVCLSASHVALGSVRVEPTWMVLGQSAGVAAAFAAKKDVPVQDLPVPELEERLRVVHQVLDLRPEHLAAVQ</sequence>
<dbReference type="eggNOG" id="COG2081">
    <property type="taxonomic scope" value="Bacteria"/>
</dbReference>
<dbReference type="PANTHER" id="PTHR43498:SF1">
    <property type="entry name" value="COB--COM HETERODISULFIDE REDUCTASE IRON-SULFUR SUBUNIT A"/>
    <property type="match status" value="1"/>
</dbReference>
<protein>
    <submittedName>
        <fullName evidence="7">Putative secreted protein, putative xanthan lyase related</fullName>
    </submittedName>
</protein>
<evidence type="ECO:0000256" key="1">
    <source>
        <dbReference type="ARBA" id="ARBA00022485"/>
    </source>
</evidence>
<dbReference type="GO" id="GO:0051539">
    <property type="term" value="F:4 iron, 4 sulfur cluster binding"/>
    <property type="evidence" value="ECO:0007669"/>
    <property type="project" value="UniProtKB-KW"/>
</dbReference>
<dbReference type="RefSeq" id="WP_006981684.1">
    <property type="nucleotide sequence ID" value="NZ_ABVL01000014.1"/>
</dbReference>
<dbReference type="Gene3D" id="3.50.50.60">
    <property type="entry name" value="FAD/NAD(P)-binding domain"/>
    <property type="match status" value="1"/>
</dbReference>
<dbReference type="EMBL" id="ABVL01000014">
    <property type="protein sequence ID" value="EDY18224.1"/>
    <property type="molecule type" value="Genomic_DNA"/>
</dbReference>
<comment type="caution">
    <text evidence="7">The sequence shown here is derived from an EMBL/GenBank/DDBJ whole genome shotgun (WGS) entry which is preliminary data.</text>
</comment>
<accession>B4D621</accession>
<organism evidence="7 8">
    <name type="scientific">Chthoniobacter flavus Ellin428</name>
    <dbReference type="NCBI Taxonomy" id="497964"/>
    <lineage>
        <taxon>Bacteria</taxon>
        <taxon>Pseudomonadati</taxon>
        <taxon>Verrucomicrobiota</taxon>
        <taxon>Spartobacteria</taxon>
        <taxon>Chthoniobacterales</taxon>
        <taxon>Chthoniobacteraceae</taxon>
        <taxon>Chthoniobacter</taxon>
    </lineage>
</organism>
<evidence type="ECO:0000256" key="4">
    <source>
        <dbReference type="ARBA" id="ARBA00023004"/>
    </source>
</evidence>
<dbReference type="STRING" id="497964.CfE428DRAFT_4360"/>
<feature type="signal peptide" evidence="6">
    <location>
        <begin position="1"/>
        <end position="22"/>
    </location>
</feature>
<keyword evidence="5" id="KW-0411">Iron-sulfur</keyword>
<dbReference type="InParanoid" id="B4D621"/>